<evidence type="ECO:0000259" key="3">
    <source>
        <dbReference type="Pfam" id="PF00225"/>
    </source>
</evidence>
<dbReference type="GO" id="GO:0008017">
    <property type="term" value="F:microtubule binding"/>
    <property type="evidence" value="ECO:0007669"/>
    <property type="project" value="InterPro"/>
</dbReference>
<evidence type="ECO:0000256" key="1">
    <source>
        <dbReference type="ARBA" id="ARBA00022741"/>
    </source>
</evidence>
<dbReference type="WBParaSite" id="TCNE_0000486301-mRNA-1">
    <property type="protein sequence ID" value="TCNE_0000486301-mRNA-1"/>
    <property type="gene ID" value="TCNE_0000486301"/>
</dbReference>
<evidence type="ECO:0000256" key="2">
    <source>
        <dbReference type="ARBA" id="ARBA00022840"/>
    </source>
</evidence>
<dbReference type="InterPro" id="IPR001752">
    <property type="entry name" value="Kinesin_motor_dom"/>
</dbReference>
<protein>
    <submittedName>
        <fullName evidence="6">Kinesin motor domain-containing protein</fullName>
    </submittedName>
</protein>
<gene>
    <name evidence="4" type="ORF">TCNE_LOCUS4863</name>
</gene>
<accession>A0A183U8P3</accession>
<dbReference type="InterPro" id="IPR036961">
    <property type="entry name" value="Kinesin_motor_dom_sf"/>
</dbReference>
<evidence type="ECO:0000313" key="6">
    <source>
        <dbReference type="WBParaSite" id="TCNE_0000486301-mRNA-1"/>
    </source>
</evidence>
<dbReference type="Proteomes" id="UP000050794">
    <property type="component" value="Unassembled WGS sequence"/>
</dbReference>
<organism evidence="5 6">
    <name type="scientific">Toxocara canis</name>
    <name type="common">Canine roundworm</name>
    <dbReference type="NCBI Taxonomy" id="6265"/>
    <lineage>
        <taxon>Eukaryota</taxon>
        <taxon>Metazoa</taxon>
        <taxon>Ecdysozoa</taxon>
        <taxon>Nematoda</taxon>
        <taxon>Chromadorea</taxon>
        <taxon>Rhabditida</taxon>
        <taxon>Spirurina</taxon>
        <taxon>Ascaridomorpha</taxon>
        <taxon>Ascaridoidea</taxon>
        <taxon>Toxocaridae</taxon>
        <taxon>Toxocara</taxon>
    </lineage>
</organism>
<dbReference type="AlphaFoldDB" id="A0A183U8P3"/>
<evidence type="ECO:0000313" key="4">
    <source>
        <dbReference type="EMBL" id="VDM32893.1"/>
    </source>
</evidence>
<dbReference type="EMBL" id="UYWY01009556">
    <property type="protein sequence ID" value="VDM32893.1"/>
    <property type="molecule type" value="Genomic_DNA"/>
</dbReference>
<keyword evidence="5" id="KW-1185">Reference proteome</keyword>
<sequence>MRAREAGQVFFIPERNCELSDVNAILFCELSDLGSPADTFRTCVEAMGEGGTSNINQSLLTLGRVIKALTSGAGHIPYRLLLFLCYL</sequence>
<proteinExistence type="predicted"/>
<keyword evidence="2" id="KW-0067">ATP-binding</keyword>
<reference evidence="4 5" key="2">
    <citation type="submission" date="2018-11" db="EMBL/GenBank/DDBJ databases">
        <authorList>
            <consortium name="Pathogen Informatics"/>
        </authorList>
    </citation>
    <scope>NUCLEOTIDE SEQUENCE [LARGE SCALE GENOMIC DNA]</scope>
</reference>
<evidence type="ECO:0000313" key="5">
    <source>
        <dbReference type="Proteomes" id="UP000050794"/>
    </source>
</evidence>
<feature type="domain" description="Kinesin motor" evidence="3">
    <location>
        <begin position="51"/>
        <end position="79"/>
    </location>
</feature>
<reference evidence="6" key="1">
    <citation type="submission" date="2016-06" db="UniProtKB">
        <authorList>
            <consortium name="WormBaseParasite"/>
        </authorList>
    </citation>
    <scope>IDENTIFICATION</scope>
</reference>
<dbReference type="Gene3D" id="3.40.850.10">
    <property type="entry name" value="Kinesin motor domain"/>
    <property type="match status" value="1"/>
</dbReference>
<keyword evidence="1" id="KW-0547">Nucleotide-binding</keyword>
<dbReference type="GO" id="GO:0003777">
    <property type="term" value="F:microtubule motor activity"/>
    <property type="evidence" value="ECO:0007669"/>
    <property type="project" value="InterPro"/>
</dbReference>
<dbReference type="GO" id="GO:0007018">
    <property type="term" value="P:microtubule-based movement"/>
    <property type="evidence" value="ECO:0007669"/>
    <property type="project" value="InterPro"/>
</dbReference>
<dbReference type="InterPro" id="IPR027417">
    <property type="entry name" value="P-loop_NTPase"/>
</dbReference>
<dbReference type="SUPFAM" id="SSF52540">
    <property type="entry name" value="P-loop containing nucleoside triphosphate hydrolases"/>
    <property type="match status" value="1"/>
</dbReference>
<name>A0A183U8P3_TOXCA</name>
<dbReference type="Pfam" id="PF00225">
    <property type="entry name" value="Kinesin"/>
    <property type="match status" value="1"/>
</dbReference>
<dbReference type="GO" id="GO:0005524">
    <property type="term" value="F:ATP binding"/>
    <property type="evidence" value="ECO:0007669"/>
    <property type="project" value="UniProtKB-KW"/>
</dbReference>